<evidence type="ECO:0000256" key="3">
    <source>
        <dbReference type="ARBA" id="ARBA00022840"/>
    </source>
</evidence>
<dbReference type="GO" id="GO:0140662">
    <property type="term" value="F:ATP-dependent protein folding chaperone"/>
    <property type="evidence" value="ECO:0007669"/>
    <property type="project" value="InterPro"/>
</dbReference>
<dbReference type="Pfam" id="PF00012">
    <property type="entry name" value="HSP70"/>
    <property type="match status" value="1"/>
</dbReference>
<dbReference type="InterPro" id="IPR043129">
    <property type="entry name" value="ATPase_NBD"/>
</dbReference>
<dbReference type="PANTHER" id="PTHR14187:SF5">
    <property type="entry name" value="HEAT SHOCK 70 KDA PROTEIN 12A"/>
    <property type="match status" value="1"/>
</dbReference>
<reference evidence="4" key="1">
    <citation type="submission" date="2019-08" db="EMBL/GenBank/DDBJ databases">
        <title>The improved chromosome-level genome for the pearl oyster Pinctada fucata martensii using PacBio sequencing and Hi-C.</title>
        <authorList>
            <person name="Zheng Z."/>
        </authorList>
    </citation>
    <scope>NUCLEOTIDE SEQUENCE</scope>
    <source>
        <strain evidence="4">ZZ-2019</strain>
        <tissue evidence="4">Adductor muscle</tissue>
    </source>
</reference>
<evidence type="ECO:0000256" key="1">
    <source>
        <dbReference type="ARBA" id="ARBA00007381"/>
    </source>
</evidence>
<evidence type="ECO:0008006" key="6">
    <source>
        <dbReference type="Google" id="ProtNLM"/>
    </source>
</evidence>
<sequence length="585" mass="66874">MADDKKAVKSKSKRLFVAAIDFGTTFSGYAFSNKDDWRKVHTNNWSGGSLISHKAPTALLLDNNKKFVAFGYEAEDKYSQLAQEEEHEEYYFFHRFKMVLHNKKIGWKTMIEENCGKEMEALNVFRHCVEFLKDSLFEQIKNSFPEVKMTDLDYVLTVPAIWDDVSKQFMREAATKAGIKKEQLTIALEPEAASIYCQHLIMDHPGDLSQSSYLGVVSKGTKYMVVDLGGGTADITVHQKCEDNTLEEVQPASGGPWGGKSIDDNFEQFLKDIIGPKKYENFKENNMEDYIDLFRSFETKKRTINPDKLEEGNTNMTVPVGFTSIVKGGKKGMETAISQSKHAETVTFEKGKFKWKNKDFAKFFDETTKHILDHIEELFQDNDVKDVKTILMVGGFSECKLVQAAIKSKFKNKKVVVPEDCGLAVLKGAVYFGHVPDAISRRAARYTYGIQSWPEWNSTKHPEGKRVKIGDTHRCRDVFFKYVTKGQHITPGYRRSQIFQALKPEEKCLECAIYISDKKDPQYIDEDGCRRLGVLRIDLPNVRTGATLELEETMVFGETEVRVQARDIYTNQQQEVTFDLMKEND</sequence>
<evidence type="ECO:0000313" key="4">
    <source>
        <dbReference type="EMBL" id="KAK3099979.1"/>
    </source>
</evidence>
<keyword evidence="3" id="KW-0067">ATP-binding</keyword>
<gene>
    <name evidence="4" type="ORF">FSP39_012866</name>
</gene>
<evidence type="ECO:0000256" key="2">
    <source>
        <dbReference type="ARBA" id="ARBA00022741"/>
    </source>
</evidence>
<dbReference type="AlphaFoldDB" id="A0AA89BXB8"/>
<dbReference type="InterPro" id="IPR013126">
    <property type="entry name" value="Hsp_70_fam"/>
</dbReference>
<dbReference type="CDD" id="cd10229">
    <property type="entry name" value="ASKHA_NBD_HSP70_HSPA12"/>
    <property type="match status" value="1"/>
</dbReference>
<name>A0AA89BXB8_PINIB</name>
<comment type="caution">
    <text evidence="4">The sequence shown here is derived from an EMBL/GenBank/DDBJ whole genome shotgun (WGS) entry which is preliminary data.</text>
</comment>
<dbReference type="PANTHER" id="PTHR14187">
    <property type="entry name" value="ALPHA KINASE/ELONGATION FACTOR 2 KINASE"/>
    <property type="match status" value="1"/>
</dbReference>
<dbReference type="Gene3D" id="3.30.420.40">
    <property type="match status" value="2"/>
</dbReference>
<evidence type="ECO:0000313" key="5">
    <source>
        <dbReference type="Proteomes" id="UP001186944"/>
    </source>
</evidence>
<dbReference type="GO" id="GO:0005524">
    <property type="term" value="F:ATP binding"/>
    <property type="evidence" value="ECO:0007669"/>
    <property type="project" value="UniProtKB-KW"/>
</dbReference>
<keyword evidence="5" id="KW-1185">Reference proteome</keyword>
<protein>
    <recommendedName>
        <fullName evidence="6">Heat shock 70 kDa protein 12A</fullName>
    </recommendedName>
</protein>
<dbReference type="Proteomes" id="UP001186944">
    <property type="component" value="Unassembled WGS sequence"/>
</dbReference>
<dbReference type="EMBL" id="VSWD01000006">
    <property type="protein sequence ID" value="KAK3099979.1"/>
    <property type="molecule type" value="Genomic_DNA"/>
</dbReference>
<dbReference type="SUPFAM" id="SSF53067">
    <property type="entry name" value="Actin-like ATPase domain"/>
    <property type="match status" value="2"/>
</dbReference>
<comment type="similarity">
    <text evidence="1">Belongs to the heat shock protein 70 family.</text>
</comment>
<accession>A0AA89BXB8</accession>
<organism evidence="4 5">
    <name type="scientific">Pinctada imbricata</name>
    <name type="common">Atlantic pearl-oyster</name>
    <name type="synonym">Pinctada martensii</name>
    <dbReference type="NCBI Taxonomy" id="66713"/>
    <lineage>
        <taxon>Eukaryota</taxon>
        <taxon>Metazoa</taxon>
        <taxon>Spiralia</taxon>
        <taxon>Lophotrochozoa</taxon>
        <taxon>Mollusca</taxon>
        <taxon>Bivalvia</taxon>
        <taxon>Autobranchia</taxon>
        <taxon>Pteriomorphia</taxon>
        <taxon>Pterioida</taxon>
        <taxon>Pterioidea</taxon>
        <taxon>Pteriidae</taxon>
        <taxon>Pinctada</taxon>
    </lineage>
</organism>
<proteinExistence type="inferred from homology"/>
<keyword evidence="2" id="KW-0547">Nucleotide-binding</keyword>